<evidence type="ECO:0000313" key="2">
    <source>
        <dbReference type="Proteomes" id="UP000034407"/>
    </source>
</evidence>
<proteinExistence type="predicted"/>
<protein>
    <submittedName>
        <fullName evidence="1">Uncharacterized protein</fullName>
    </submittedName>
</protein>
<gene>
    <name evidence="1" type="ORF">VN21_16585</name>
</gene>
<comment type="caution">
    <text evidence="1">The sequence shown here is derived from an EMBL/GenBank/DDBJ whole genome shotgun (WGS) entry which is preliminary data.</text>
</comment>
<reference evidence="1 2" key="1">
    <citation type="submission" date="2015-04" db="EMBL/GenBank/DDBJ databases">
        <title>Microcin producing Clostridium sp. JC272T.</title>
        <authorList>
            <person name="Jyothsna T."/>
            <person name="Sasikala C."/>
            <person name="Ramana C."/>
        </authorList>
    </citation>
    <scope>NUCLEOTIDE SEQUENCE [LARGE SCALE GENOMIC DNA]</scope>
    <source>
        <strain evidence="1 2">JC272</strain>
    </source>
</reference>
<dbReference type="RefSeq" id="WP_046824238.1">
    <property type="nucleotide sequence ID" value="NZ_JBCLWQ010000002.1"/>
</dbReference>
<accession>A0A0M3DBG2</accession>
<dbReference type="PATRIC" id="fig|1629550.3.peg.2829"/>
<dbReference type="Proteomes" id="UP000034407">
    <property type="component" value="Unassembled WGS sequence"/>
</dbReference>
<name>A0A0M3DBG2_9FIRM</name>
<dbReference type="AlphaFoldDB" id="A0A0M3DBG2"/>
<sequence length="79" mass="9697">MKRKFVRNLIKGYVKYSDWEIVYNAVVIIYIRYQDECNKWIKEEVGYTVTNEFGEFCFALTQYNYKNLEYIIEVFEPLN</sequence>
<dbReference type="EMBL" id="LBBT01000346">
    <property type="protein sequence ID" value="KKX99989.1"/>
    <property type="molecule type" value="Genomic_DNA"/>
</dbReference>
<keyword evidence="2" id="KW-1185">Reference proteome</keyword>
<evidence type="ECO:0000313" key="1">
    <source>
        <dbReference type="EMBL" id="KKX99989.1"/>
    </source>
</evidence>
<organism evidence="1 2">
    <name type="scientific">Paraclostridium benzoelyticum</name>
    <dbReference type="NCBI Taxonomy" id="1629550"/>
    <lineage>
        <taxon>Bacteria</taxon>
        <taxon>Bacillati</taxon>
        <taxon>Bacillota</taxon>
        <taxon>Clostridia</taxon>
        <taxon>Peptostreptococcales</taxon>
        <taxon>Peptostreptococcaceae</taxon>
        <taxon>Paraclostridium</taxon>
    </lineage>
</organism>